<dbReference type="Proteomes" id="UP000423756">
    <property type="component" value="Unassembled WGS sequence"/>
</dbReference>
<reference evidence="1 2" key="1">
    <citation type="submission" date="2019-09" db="EMBL/GenBank/DDBJ databases">
        <title>Draft genome sequences of 48 bacterial type strains from the CCUG.</title>
        <authorList>
            <person name="Tunovic T."/>
            <person name="Pineiro-Iglesias B."/>
            <person name="Unosson C."/>
            <person name="Inganas E."/>
            <person name="Ohlen M."/>
            <person name="Cardew S."/>
            <person name="Jensie-Markopoulos S."/>
            <person name="Salva-Serra F."/>
            <person name="Jaen-Luchoro D."/>
            <person name="Karlsson R."/>
            <person name="Svensson-Stadler L."/>
            <person name="Chun J."/>
            <person name="Moore E."/>
        </authorList>
    </citation>
    <scope>NUCLEOTIDE SEQUENCE [LARGE SCALE GENOMIC DNA]</scope>
    <source>
        <strain evidence="1 2">CCUG 48643</strain>
    </source>
</reference>
<gene>
    <name evidence="1" type="ORF">F7Q91_00710</name>
</gene>
<evidence type="ECO:0000313" key="2">
    <source>
        <dbReference type="Proteomes" id="UP000423756"/>
    </source>
</evidence>
<sequence>MKDKHRDDIKTTDVDSKAEVELVEKIGYLSRSLMEADDRAEIVARIRQKEIEFNSGMNAGTSGGIASATVNLTQGTLNSTNASQVGLAVSAGSFLLGEVFDGSYENFARVWLPAVINGKDISTPEQAAQAYQELHEAKVAELAKKLGWTYKCVIYCDKNNKVYYFKNNGQKLSDKYFYQPNDFYLSTYIAWGFEEVKDDDPVKYLLGSDIKWRSKGRTGLRTSLHAEAVKNEDGSLKIVVAENGITDYYYKKDLKPTLLGQQIMSEQFDSPYMIDGTQETIPPRIYYNNDVYLFYSNSSTNLTRKRLKIGKL</sequence>
<protein>
    <submittedName>
        <fullName evidence="1">Uncharacterized protein</fullName>
    </submittedName>
</protein>
<dbReference type="AlphaFoldDB" id="A0A7V7NY74"/>
<proteinExistence type="predicted"/>
<organism evidence="1 2">
    <name type="scientific">Vibrio chagasii</name>
    <dbReference type="NCBI Taxonomy" id="170679"/>
    <lineage>
        <taxon>Bacteria</taxon>
        <taxon>Pseudomonadati</taxon>
        <taxon>Pseudomonadota</taxon>
        <taxon>Gammaproteobacteria</taxon>
        <taxon>Vibrionales</taxon>
        <taxon>Vibrionaceae</taxon>
        <taxon>Vibrio</taxon>
    </lineage>
</organism>
<evidence type="ECO:0000313" key="1">
    <source>
        <dbReference type="EMBL" id="KAB0483317.1"/>
    </source>
</evidence>
<dbReference type="RefSeq" id="WP_137406157.1">
    <property type="nucleotide sequence ID" value="NZ_AP025466.1"/>
</dbReference>
<dbReference type="EMBL" id="VZPX01000001">
    <property type="protein sequence ID" value="KAB0483317.1"/>
    <property type="molecule type" value="Genomic_DNA"/>
</dbReference>
<name>A0A7V7NY74_9VIBR</name>
<dbReference type="GeneID" id="77344238"/>
<accession>A0A7V7NY74</accession>
<comment type="caution">
    <text evidence="1">The sequence shown here is derived from an EMBL/GenBank/DDBJ whole genome shotgun (WGS) entry which is preliminary data.</text>
</comment>